<dbReference type="Proteomes" id="UP000184774">
    <property type="component" value="Unassembled WGS sequence"/>
</dbReference>
<gene>
    <name evidence="1" type="ORF">VSP9026_03147</name>
</gene>
<reference evidence="1 2" key="1">
    <citation type="submission" date="2016-12" db="EMBL/GenBank/DDBJ databases">
        <authorList>
            <person name="Song W.-J."/>
            <person name="Kurnit D.M."/>
        </authorList>
    </citation>
    <scope>NUCLEOTIDE SEQUENCE [LARGE SCALE GENOMIC DNA]</scope>
    <source>
        <strain evidence="1 2">CECT 9026</strain>
    </source>
</reference>
<dbReference type="AlphaFoldDB" id="A0A1N6M7K9"/>
<dbReference type="RefSeq" id="WP_074373895.1">
    <property type="nucleotide sequence ID" value="NZ_AP024907.1"/>
</dbReference>
<accession>A0A1N6M7K9</accession>
<evidence type="ECO:0000313" key="1">
    <source>
        <dbReference type="EMBL" id="SIO95404.1"/>
    </source>
</evidence>
<evidence type="ECO:0000313" key="2">
    <source>
        <dbReference type="Proteomes" id="UP000184774"/>
    </source>
</evidence>
<sequence>MPEIQKIYDDMWVNAIQCIKDDKYGVDNLINSPEDTRRGVTVLSYLSNDIGVGIRELLGELKQIEPDQYYYPTNEFHLTVLSIITCVKGFKLSDIDVKAYSDAFEQAVEDIGPLQIRYTGVTASPSCILVQGFPDNEQLNILRDKLRVSFKKLNLYTTIDLRYEISTAHCTVVRFRAPLRNRYAFIELLSKYRKIEFGTFEVNRLDFVFNNWYQDLSVTKLLSSKGLKIIK</sequence>
<dbReference type="OrthoDB" id="2326088at2"/>
<dbReference type="SUPFAM" id="SSF55144">
    <property type="entry name" value="LigT-like"/>
    <property type="match status" value="1"/>
</dbReference>
<dbReference type="InterPro" id="IPR009097">
    <property type="entry name" value="Cyclic_Pdiesterase"/>
</dbReference>
<organism evidence="1 2">
    <name type="scientific">Vibrio spartinae</name>
    <dbReference type="NCBI Taxonomy" id="1918945"/>
    <lineage>
        <taxon>Bacteria</taxon>
        <taxon>Pseudomonadati</taxon>
        <taxon>Pseudomonadota</taxon>
        <taxon>Gammaproteobacteria</taxon>
        <taxon>Vibrionales</taxon>
        <taxon>Vibrionaceae</taxon>
        <taxon>Vibrio</taxon>
    </lineage>
</organism>
<proteinExistence type="predicted"/>
<name>A0A1N6M7K9_9VIBR</name>
<dbReference type="EMBL" id="FSSB01000018">
    <property type="protein sequence ID" value="SIO95404.1"/>
    <property type="molecule type" value="Genomic_DNA"/>
</dbReference>
<evidence type="ECO:0008006" key="3">
    <source>
        <dbReference type="Google" id="ProtNLM"/>
    </source>
</evidence>
<dbReference type="Gene3D" id="3.90.1140.10">
    <property type="entry name" value="Cyclic phosphodiesterase"/>
    <property type="match status" value="1"/>
</dbReference>
<protein>
    <recommendedName>
        <fullName evidence="3">Mutarotase</fullName>
    </recommendedName>
</protein>